<dbReference type="EMBL" id="HF582854">
    <property type="protein sequence ID" value="CCQ37458.1"/>
    <property type="molecule type" value="Genomic_DNA"/>
</dbReference>
<keyword evidence="1" id="KW-0812">Transmembrane</keyword>
<feature type="domain" description="Flavinylation-associated cytochrome" evidence="2">
    <location>
        <begin position="13"/>
        <end position="76"/>
    </location>
</feature>
<dbReference type="Pfam" id="PF14358">
    <property type="entry name" value="DUF4405"/>
    <property type="match status" value="1"/>
</dbReference>
<gene>
    <name evidence="3" type="ordered locus">Nmlp_3328</name>
</gene>
<dbReference type="AlphaFoldDB" id="M1XST7"/>
<sequence length="89" mass="9595">MSGSIDRSRMCAYVNIVLLISFLAVVASSVVIWVVLPAGGLHGATFLGIRRGPWTDVHLVSGAVMAAFVVVHLTLHVDYFRALPAIVHR</sequence>
<keyword evidence="1" id="KW-0472">Membrane</keyword>
<keyword evidence="1" id="KW-1133">Transmembrane helix</keyword>
<name>M1XST7_NATM8</name>
<evidence type="ECO:0000313" key="3">
    <source>
        <dbReference type="EMBL" id="CCQ37458.1"/>
    </source>
</evidence>
<dbReference type="Proteomes" id="UP000011867">
    <property type="component" value="Chromosome"/>
</dbReference>
<feature type="transmembrane region" description="Helical" evidence="1">
    <location>
        <begin position="12"/>
        <end position="36"/>
    </location>
</feature>
<dbReference type="RefSeq" id="WP_015410201.1">
    <property type="nucleotide sequence ID" value="NC_020388.1"/>
</dbReference>
<protein>
    <recommendedName>
        <fullName evidence="2">Flavinylation-associated cytochrome domain-containing protein</fullName>
    </recommendedName>
</protein>
<keyword evidence="4" id="KW-1185">Reference proteome</keyword>
<reference evidence="3 4" key="1">
    <citation type="journal article" date="2013" name="Genome Announc.">
        <title>Genome of the haloarchaeon Natronomonas moolapensis, a neutrophilic member of a previously haloalkaliphilic genus.</title>
        <authorList>
            <person name="Dyall-Smith M.L."/>
            <person name="Pfeiffer F."/>
            <person name="Oberwinkler T."/>
            <person name="Klee K."/>
            <person name="Rampp M."/>
            <person name="Palm P."/>
            <person name="Gross K."/>
            <person name="Schuster S.C."/>
            <person name="Oesterhelt D."/>
        </authorList>
    </citation>
    <scope>NUCLEOTIDE SEQUENCE [LARGE SCALE GENOMIC DNA]</scope>
    <source>
        <strain evidence="4">DSM 18674 / JCM 14361 / 8.8.11</strain>
    </source>
</reference>
<organism evidence="3 4">
    <name type="scientific">Natronomonas moolapensis (strain DSM 18674 / CECT 7526 / JCM 14361 / 8.8.11)</name>
    <dbReference type="NCBI Taxonomy" id="268739"/>
    <lineage>
        <taxon>Archaea</taxon>
        <taxon>Methanobacteriati</taxon>
        <taxon>Methanobacteriota</taxon>
        <taxon>Stenosarchaea group</taxon>
        <taxon>Halobacteria</taxon>
        <taxon>Halobacteriales</taxon>
        <taxon>Natronomonadaceae</taxon>
        <taxon>Natronomonas</taxon>
    </lineage>
</organism>
<dbReference type="eggNOG" id="arCOG04002">
    <property type="taxonomic scope" value="Archaea"/>
</dbReference>
<dbReference type="KEGG" id="nmo:Nmlp_3328"/>
<dbReference type="HOGENOM" id="CLU_173765_0_0_2"/>
<evidence type="ECO:0000259" key="2">
    <source>
        <dbReference type="Pfam" id="PF14358"/>
    </source>
</evidence>
<evidence type="ECO:0000256" key="1">
    <source>
        <dbReference type="SAM" id="Phobius"/>
    </source>
</evidence>
<evidence type="ECO:0000313" key="4">
    <source>
        <dbReference type="Proteomes" id="UP000011867"/>
    </source>
</evidence>
<dbReference type="InterPro" id="IPR025517">
    <property type="entry name" value="DUF4405"/>
</dbReference>
<feature type="transmembrane region" description="Helical" evidence="1">
    <location>
        <begin position="56"/>
        <end position="75"/>
    </location>
</feature>
<accession>M1XST7</accession>
<proteinExistence type="predicted"/>
<dbReference type="GeneID" id="14652223"/>
<dbReference type="OrthoDB" id="134790at2157"/>